<name>A0A540NES9_MALBA</name>
<keyword evidence="2" id="KW-1185">Reference proteome</keyword>
<dbReference type="PANTHER" id="PTHR11017">
    <property type="entry name" value="LEUCINE-RICH REPEAT-CONTAINING PROTEIN"/>
    <property type="match status" value="1"/>
</dbReference>
<dbReference type="GO" id="GO:0006952">
    <property type="term" value="P:defense response"/>
    <property type="evidence" value="ECO:0007669"/>
    <property type="project" value="InterPro"/>
</dbReference>
<protein>
    <submittedName>
        <fullName evidence="1">Uncharacterized protein</fullName>
    </submittedName>
</protein>
<dbReference type="Proteomes" id="UP000315295">
    <property type="component" value="Unassembled WGS sequence"/>
</dbReference>
<dbReference type="EMBL" id="VIEB01000056">
    <property type="protein sequence ID" value="TQE09539.1"/>
    <property type="molecule type" value="Genomic_DNA"/>
</dbReference>
<sequence length="187" mass="21535">MFSSQVTQLWNGGQNPMNLKVIKLHYSESLNTLPNLSGSPNIEQIHFFRCKSLVEIPMYFQDLDKLTYLDLGLCKSIEYLPKMSGTIEFLRPSDICVVVEEVGRRMLSRRKWVHPRWDSSNKNPSYQVAGRLLQKTAQTHRCSGQIRALRNLAGAVGCFTSSAYKCCQFFPEAHRVTTLHLRLFFLF</sequence>
<dbReference type="AlphaFoldDB" id="A0A540NES9"/>
<gene>
    <name evidence="1" type="ORF">C1H46_004887</name>
</gene>
<organism evidence="1 2">
    <name type="scientific">Malus baccata</name>
    <name type="common">Siberian crab apple</name>
    <name type="synonym">Pyrus baccata</name>
    <dbReference type="NCBI Taxonomy" id="106549"/>
    <lineage>
        <taxon>Eukaryota</taxon>
        <taxon>Viridiplantae</taxon>
        <taxon>Streptophyta</taxon>
        <taxon>Embryophyta</taxon>
        <taxon>Tracheophyta</taxon>
        <taxon>Spermatophyta</taxon>
        <taxon>Magnoliopsida</taxon>
        <taxon>eudicotyledons</taxon>
        <taxon>Gunneridae</taxon>
        <taxon>Pentapetalae</taxon>
        <taxon>rosids</taxon>
        <taxon>fabids</taxon>
        <taxon>Rosales</taxon>
        <taxon>Rosaceae</taxon>
        <taxon>Amygdaloideae</taxon>
        <taxon>Maleae</taxon>
        <taxon>Malus</taxon>
    </lineage>
</organism>
<dbReference type="PANTHER" id="PTHR11017:SF574">
    <property type="entry name" value="ADP-RIBOSYL CYCLASE_CYCLIC ADP-RIBOSE HYDROLASE"/>
    <property type="match status" value="1"/>
</dbReference>
<dbReference type="SUPFAM" id="SSF52058">
    <property type="entry name" value="L domain-like"/>
    <property type="match status" value="1"/>
</dbReference>
<evidence type="ECO:0000313" key="1">
    <source>
        <dbReference type="EMBL" id="TQE09539.1"/>
    </source>
</evidence>
<dbReference type="Gene3D" id="3.80.10.10">
    <property type="entry name" value="Ribonuclease Inhibitor"/>
    <property type="match status" value="1"/>
</dbReference>
<evidence type="ECO:0000313" key="2">
    <source>
        <dbReference type="Proteomes" id="UP000315295"/>
    </source>
</evidence>
<dbReference type="InterPro" id="IPR032675">
    <property type="entry name" value="LRR_dom_sf"/>
</dbReference>
<reference evidence="1 2" key="1">
    <citation type="journal article" date="2019" name="G3 (Bethesda)">
        <title>Sequencing of a Wild Apple (Malus baccata) Genome Unravels the Differences Between Cultivated and Wild Apple Species Regarding Disease Resistance and Cold Tolerance.</title>
        <authorList>
            <person name="Chen X."/>
        </authorList>
    </citation>
    <scope>NUCLEOTIDE SEQUENCE [LARGE SCALE GENOMIC DNA]</scope>
    <source>
        <strain evidence="2">cv. Shandingzi</strain>
        <tissue evidence="1">Leaves</tissue>
    </source>
</reference>
<accession>A0A540NES9</accession>
<comment type="caution">
    <text evidence="1">The sequence shown here is derived from an EMBL/GenBank/DDBJ whole genome shotgun (WGS) entry which is preliminary data.</text>
</comment>
<proteinExistence type="predicted"/>
<dbReference type="InterPro" id="IPR044974">
    <property type="entry name" value="Disease_R_plants"/>
</dbReference>